<dbReference type="AlphaFoldDB" id="Q8H429"/>
<feature type="region of interest" description="Disordered" evidence="1">
    <location>
        <begin position="1"/>
        <end position="39"/>
    </location>
</feature>
<evidence type="ECO:0000313" key="3">
    <source>
        <dbReference type="Proteomes" id="UP000000763"/>
    </source>
</evidence>
<protein>
    <submittedName>
        <fullName evidence="2">Uncharacterized protein</fullName>
    </submittedName>
</protein>
<gene>
    <name evidence="2" type="primary">P0483E06.110</name>
</gene>
<dbReference type="Proteomes" id="UP000000763">
    <property type="component" value="Chromosome 7"/>
</dbReference>
<dbReference type="EMBL" id="AP004304">
    <property type="protein sequence ID" value="BAC22323.1"/>
    <property type="molecule type" value="Genomic_DNA"/>
</dbReference>
<feature type="region of interest" description="Disordered" evidence="1">
    <location>
        <begin position="86"/>
        <end position="110"/>
    </location>
</feature>
<sequence length="110" mass="12038">MDAEEQPRQPSPMPFDPTPVSPSLLLEAPSPQHCSEVSGGGARAWRLAVLGRGRGGRICRRRAAGRPDPLWGQGRRRCRGQGRCRWSYSSSRGDEGAVGEEEREDAVVRA</sequence>
<reference evidence="3" key="2">
    <citation type="journal article" date="2008" name="Nucleic Acids Res.">
        <title>The rice annotation project database (RAP-DB): 2008 update.</title>
        <authorList>
            <consortium name="The rice annotation project (RAP)"/>
        </authorList>
    </citation>
    <scope>GENOME REANNOTATION</scope>
    <source>
        <strain evidence="3">cv. Nipponbare</strain>
    </source>
</reference>
<proteinExistence type="predicted"/>
<accession>Q8H429</accession>
<evidence type="ECO:0000313" key="2">
    <source>
        <dbReference type="EMBL" id="BAC22323.1"/>
    </source>
</evidence>
<reference evidence="3" key="1">
    <citation type="journal article" date="2005" name="Nature">
        <title>The map-based sequence of the rice genome.</title>
        <authorList>
            <consortium name="International rice genome sequencing project (IRGSP)"/>
            <person name="Matsumoto T."/>
            <person name="Wu J."/>
            <person name="Kanamori H."/>
            <person name="Katayose Y."/>
            <person name="Fujisawa M."/>
            <person name="Namiki N."/>
            <person name="Mizuno H."/>
            <person name="Yamamoto K."/>
            <person name="Antonio B.A."/>
            <person name="Baba T."/>
            <person name="Sakata K."/>
            <person name="Nagamura Y."/>
            <person name="Aoki H."/>
            <person name="Arikawa K."/>
            <person name="Arita K."/>
            <person name="Bito T."/>
            <person name="Chiden Y."/>
            <person name="Fujitsuka N."/>
            <person name="Fukunaka R."/>
            <person name="Hamada M."/>
            <person name="Harada C."/>
            <person name="Hayashi A."/>
            <person name="Hijishita S."/>
            <person name="Honda M."/>
            <person name="Hosokawa S."/>
            <person name="Ichikawa Y."/>
            <person name="Idonuma A."/>
            <person name="Iijima M."/>
            <person name="Ikeda M."/>
            <person name="Ikeno M."/>
            <person name="Ito K."/>
            <person name="Ito S."/>
            <person name="Ito T."/>
            <person name="Ito Y."/>
            <person name="Ito Y."/>
            <person name="Iwabuchi A."/>
            <person name="Kamiya K."/>
            <person name="Karasawa W."/>
            <person name="Kurita K."/>
            <person name="Katagiri S."/>
            <person name="Kikuta A."/>
            <person name="Kobayashi H."/>
            <person name="Kobayashi N."/>
            <person name="Machita K."/>
            <person name="Maehara T."/>
            <person name="Masukawa M."/>
            <person name="Mizubayashi T."/>
            <person name="Mukai Y."/>
            <person name="Nagasaki H."/>
            <person name="Nagata Y."/>
            <person name="Naito S."/>
            <person name="Nakashima M."/>
            <person name="Nakama Y."/>
            <person name="Nakamichi Y."/>
            <person name="Nakamura M."/>
            <person name="Meguro A."/>
            <person name="Negishi M."/>
            <person name="Ohta I."/>
            <person name="Ohta T."/>
            <person name="Okamoto M."/>
            <person name="Ono N."/>
            <person name="Saji S."/>
            <person name="Sakaguchi M."/>
            <person name="Sakai K."/>
            <person name="Shibata M."/>
            <person name="Shimokawa T."/>
            <person name="Song J."/>
            <person name="Takazaki Y."/>
            <person name="Terasawa K."/>
            <person name="Tsugane M."/>
            <person name="Tsuji K."/>
            <person name="Ueda S."/>
            <person name="Waki K."/>
            <person name="Yamagata H."/>
            <person name="Yamamoto M."/>
            <person name="Yamamoto S."/>
            <person name="Yamane H."/>
            <person name="Yoshiki S."/>
            <person name="Yoshihara R."/>
            <person name="Yukawa K."/>
            <person name="Zhong H."/>
            <person name="Yano M."/>
            <person name="Yuan Q."/>
            <person name="Ouyang S."/>
            <person name="Liu J."/>
            <person name="Jones K.M."/>
            <person name="Gansberger K."/>
            <person name="Moffat K."/>
            <person name="Hill J."/>
            <person name="Bera J."/>
            <person name="Fadrosh D."/>
            <person name="Jin S."/>
            <person name="Johri S."/>
            <person name="Kim M."/>
            <person name="Overton L."/>
            <person name="Reardon M."/>
            <person name="Tsitrin T."/>
            <person name="Vuong H."/>
            <person name="Weaver B."/>
            <person name="Ciecko A."/>
            <person name="Tallon L."/>
            <person name="Jackson J."/>
            <person name="Pai G."/>
            <person name="Aken S.V."/>
            <person name="Utterback T."/>
            <person name="Reidmuller S."/>
            <person name="Feldblyum T."/>
            <person name="Hsiao J."/>
            <person name="Zismann V."/>
            <person name="Iobst S."/>
            <person name="de Vazeille A.R."/>
            <person name="Buell C.R."/>
            <person name="Ying K."/>
            <person name="Li Y."/>
            <person name="Lu T."/>
            <person name="Huang Y."/>
            <person name="Zhao Q."/>
            <person name="Feng Q."/>
            <person name="Zhang L."/>
            <person name="Zhu J."/>
            <person name="Weng Q."/>
            <person name="Mu J."/>
            <person name="Lu Y."/>
            <person name="Fan D."/>
            <person name="Liu Y."/>
            <person name="Guan J."/>
            <person name="Zhang Y."/>
            <person name="Yu S."/>
            <person name="Liu X."/>
            <person name="Zhang Y."/>
            <person name="Hong G."/>
            <person name="Han B."/>
            <person name="Choisne N."/>
            <person name="Demange N."/>
            <person name="Orjeda G."/>
            <person name="Samain S."/>
            <person name="Cattolico L."/>
            <person name="Pelletier E."/>
            <person name="Couloux A."/>
            <person name="Segurens B."/>
            <person name="Wincker P."/>
            <person name="D'Hont A."/>
            <person name="Scarpelli C."/>
            <person name="Weissenbach J."/>
            <person name="Salanoubat M."/>
            <person name="Quetier F."/>
            <person name="Yu Y."/>
            <person name="Kim H.R."/>
            <person name="Rambo T."/>
            <person name="Currie J."/>
            <person name="Collura K."/>
            <person name="Luo M."/>
            <person name="Yang T."/>
            <person name="Ammiraju J.S.S."/>
            <person name="Engler F."/>
            <person name="Soderlund C."/>
            <person name="Wing R.A."/>
            <person name="Palmer L.E."/>
            <person name="de la Bastide M."/>
            <person name="Spiegel L."/>
            <person name="Nascimento L."/>
            <person name="Zutavern T."/>
            <person name="O'Shaughnessy A."/>
            <person name="Dike S."/>
            <person name="Dedhia N."/>
            <person name="Preston R."/>
            <person name="Balija V."/>
            <person name="McCombie W.R."/>
            <person name="Chow T."/>
            <person name="Chen H."/>
            <person name="Chung M."/>
            <person name="Chen C."/>
            <person name="Shaw J."/>
            <person name="Wu H."/>
            <person name="Hsiao K."/>
            <person name="Chao Y."/>
            <person name="Chu M."/>
            <person name="Cheng C."/>
            <person name="Hour A."/>
            <person name="Lee P."/>
            <person name="Lin S."/>
            <person name="Lin Y."/>
            <person name="Liou J."/>
            <person name="Liu S."/>
            <person name="Hsing Y."/>
            <person name="Raghuvanshi S."/>
            <person name="Mohanty A."/>
            <person name="Bharti A.K."/>
            <person name="Gaur A."/>
            <person name="Gupta V."/>
            <person name="Kumar D."/>
            <person name="Ravi V."/>
            <person name="Vij S."/>
            <person name="Kapur A."/>
            <person name="Khurana P."/>
            <person name="Khurana P."/>
            <person name="Khurana J.P."/>
            <person name="Tyagi A.K."/>
            <person name="Gaikwad K."/>
            <person name="Singh A."/>
            <person name="Dalal V."/>
            <person name="Srivastava S."/>
            <person name="Dixit A."/>
            <person name="Pal A.K."/>
            <person name="Ghazi I.A."/>
            <person name="Yadav M."/>
            <person name="Pandit A."/>
            <person name="Bhargava A."/>
            <person name="Sureshbabu K."/>
            <person name="Batra K."/>
            <person name="Sharma T.R."/>
            <person name="Mohapatra T."/>
            <person name="Singh N.K."/>
            <person name="Messing J."/>
            <person name="Nelson A.B."/>
            <person name="Fuks G."/>
            <person name="Kavchok S."/>
            <person name="Keizer G."/>
            <person name="Linton E."/>
            <person name="Llaca V."/>
            <person name="Song R."/>
            <person name="Tanyolac B."/>
            <person name="Young S."/>
            <person name="Ho-Il K."/>
            <person name="Hahn J.H."/>
            <person name="Sangsakoo G."/>
            <person name="Vanavichit A."/>
            <person name="de Mattos Luiz.A.T."/>
            <person name="Zimmer P.D."/>
            <person name="Malone G."/>
            <person name="Dellagostin O."/>
            <person name="de Oliveira A.C."/>
            <person name="Bevan M."/>
            <person name="Bancroft I."/>
            <person name="Minx P."/>
            <person name="Cordum H."/>
            <person name="Wilson R."/>
            <person name="Cheng Z."/>
            <person name="Jin W."/>
            <person name="Jiang J."/>
            <person name="Leong S.A."/>
            <person name="Iwama H."/>
            <person name="Gojobori T."/>
            <person name="Itoh T."/>
            <person name="Niimura Y."/>
            <person name="Fujii Y."/>
            <person name="Habara T."/>
            <person name="Sakai H."/>
            <person name="Sato Y."/>
            <person name="Wilson G."/>
            <person name="Kumar K."/>
            <person name="McCouch S."/>
            <person name="Juretic N."/>
            <person name="Hoen D."/>
            <person name="Wright S."/>
            <person name="Bruskiewich R."/>
            <person name="Bureau T."/>
            <person name="Miyao A."/>
            <person name="Hirochika H."/>
            <person name="Nishikawa T."/>
            <person name="Kadowaki K."/>
            <person name="Sugiura M."/>
            <person name="Burr B."/>
            <person name="Sasaki T."/>
        </authorList>
    </citation>
    <scope>NUCLEOTIDE SEQUENCE [LARGE SCALE GENOMIC DNA]</scope>
    <source>
        <strain evidence="3">cv. Nipponbare</strain>
    </source>
</reference>
<organism evidence="2 3">
    <name type="scientific">Oryza sativa subsp. japonica</name>
    <name type="common">Rice</name>
    <dbReference type="NCBI Taxonomy" id="39947"/>
    <lineage>
        <taxon>Eukaryota</taxon>
        <taxon>Viridiplantae</taxon>
        <taxon>Streptophyta</taxon>
        <taxon>Embryophyta</taxon>
        <taxon>Tracheophyta</taxon>
        <taxon>Spermatophyta</taxon>
        <taxon>Magnoliopsida</taxon>
        <taxon>Liliopsida</taxon>
        <taxon>Poales</taxon>
        <taxon>Poaceae</taxon>
        <taxon>BOP clade</taxon>
        <taxon>Oryzoideae</taxon>
        <taxon>Oryzeae</taxon>
        <taxon>Oryzinae</taxon>
        <taxon>Oryza</taxon>
        <taxon>Oryza sativa</taxon>
    </lineage>
</organism>
<evidence type="ECO:0000256" key="1">
    <source>
        <dbReference type="SAM" id="MobiDB-lite"/>
    </source>
</evidence>
<name>Q8H429_ORYSJ</name>
<feature type="compositionally biased region" description="Pro residues" evidence="1">
    <location>
        <begin position="9"/>
        <end position="20"/>
    </location>
</feature>